<feature type="region of interest" description="Disordered" evidence="1">
    <location>
        <begin position="616"/>
        <end position="719"/>
    </location>
</feature>
<reference evidence="2 3" key="1">
    <citation type="submission" date="2019-01" db="EMBL/GenBank/DDBJ databases">
        <title>Draft genome sequences of three monokaryotic isolates of the white-rot basidiomycete fungus Dichomitus squalens.</title>
        <authorList>
            <consortium name="DOE Joint Genome Institute"/>
            <person name="Lopez S.C."/>
            <person name="Andreopoulos B."/>
            <person name="Pangilinan J."/>
            <person name="Lipzen A."/>
            <person name="Riley R."/>
            <person name="Ahrendt S."/>
            <person name="Ng V."/>
            <person name="Barry K."/>
            <person name="Daum C."/>
            <person name="Grigoriev I.V."/>
            <person name="Hilden K.S."/>
            <person name="Makela M.R."/>
            <person name="de Vries R.P."/>
        </authorList>
    </citation>
    <scope>NUCLEOTIDE SEQUENCE [LARGE SCALE GENOMIC DNA]</scope>
    <source>
        <strain evidence="2 3">CBS 464.89</strain>
    </source>
</reference>
<feature type="compositionally biased region" description="Pro residues" evidence="1">
    <location>
        <begin position="627"/>
        <end position="643"/>
    </location>
</feature>
<feature type="compositionally biased region" description="Basic and acidic residues" evidence="1">
    <location>
        <begin position="692"/>
        <end position="708"/>
    </location>
</feature>
<feature type="compositionally biased region" description="Basic and acidic residues" evidence="1">
    <location>
        <begin position="439"/>
        <end position="449"/>
    </location>
</feature>
<organism evidence="2 3">
    <name type="scientific">Dichomitus squalens</name>
    <dbReference type="NCBI Taxonomy" id="114155"/>
    <lineage>
        <taxon>Eukaryota</taxon>
        <taxon>Fungi</taxon>
        <taxon>Dikarya</taxon>
        <taxon>Basidiomycota</taxon>
        <taxon>Agaricomycotina</taxon>
        <taxon>Agaricomycetes</taxon>
        <taxon>Polyporales</taxon>
        <taxon>Polyporaceae</taxon>
        <taxon>Dichomitus</taxon>
    </lineage>
</organism>
<evidence type="ECO:0000256" key="1">
    <source>
        <dbReference type="SAM" id="MobiDB-lite"/>
    </source>
</evidence>
<dbReference type="AlphaFoldDB" id="A0A4Q9QCC8"/>
<sequence length="719" mass="77791">MSADLPPTYTQEPSEADAQLSDDSDLSFVSAHDEQPPAAALNDADADDANADLGGGSAGPQILIIPVADGGVHFQKGYLGADGERAAVEGELQIKSADAGFRWRKVSVALRSVERAHGREIELANTEIVLASSPDPSPQQRSSFPFSIPLPLDTPQCLHTATSSLAYSLSANVWPAAEDADPLRRSLVIHTRRYTSHTHDLHPVPETRVITEPSRVEVQLPRTTFKAGEQIPVYITVPTPSADFVVEQGQRLRNLRAELVRVINVKKNESEEGELDEDDFENGSENGGQPSSLTQKTVPGPSTSRTPPDFIVRRGERGERKVIALSGASCRLHPSRPLRIRLVLHQPTEPPLPDSPRHQPSTEEAYSTSFDAECAYITQSTVLHSVSFRLLVHATFVRMSSHTERVSTVSIPLLILPPSAPLPEVEPSVDAAYIKKHDRPPTRTVRLEDPEVPQYEAGPSAAPGAPPPFEEREAPPPFWSAEAEASTSSRLPTFLESEASTSRLPTFLESEHEIYVPPEEDPSIAPPPPLPVSELVFEGEGSLFGFTAADQFDGYADVLDQRSFTPPPSLEMATHDANVTGLANMDLDEGAAIEALGLALEQQTIALNTHGLSGENNSVGAVDDHFLPPPPPPMDDPSDPPPSIDSAEFRAPGALHDSPPRAQSPQGHGMVPPQTPEDEGESHGHAPPPYRVPDHDHEHEDGGHERVTHPPPYMDLVHN</sequence>
<accession>A0A4Q9QCC8</accession>
<feature type="region of interest" description="Disordered" evidence="1">
    <location>
        <begin position="270"/>
        <end position="313"/>
    </location>
</feature>
<feature type="region of interest" description="Disordered" evidence="1">
    <location>
        <begin position="1"/>
        <end position="53"/>
    </location>
</feature>
<gene>
    <name evidence="2" type="ORF">BD310DRAFT_805253</name>
</gene>
<dbReference type="EMBL" id="ML145085">
    <property type="protein sequence ID" value="TBU64950.1"/>
    <property type="molecule type" value="Genomic_DNA"/>
</dbReference>
<feature type="compositionally biased region" description="Polar residues" evidence="1">
    <location>
        <begin position="283"/>
        <end position="306"/>
    </location>
</feature>
<name>A0A4Q9QCC8_9APHY</name>
<dbReference type="Proteomes" id="UP000292082">
    <property type="component" value="Unassembled WGS sequence"/>
</dbReference>
<evidence type="ECO:0000313" key="3">
    <source>
        <dbReference type="Proteomes" id="UP000292082"/>
    </source>
</evidence>
<dbReference type="STRING" id="114155.A0A4Q9QCC8"/>
<evidence type="ECO:0000313" key="2">
    <source>
        <dbReference type="EMBL" id="TBU64950.1"/>
    </source>
</evidence>
<keyword evidence="3" id="KW-1185">Reference proteome</keyword>
<proteinExistence type="predicted"/>
<protein>
    <submittedName>
        <fullName evidence="2">Uncharacterized protein</fullName>
    </submittedName>
</protein>
<feature type="region of interest" description="Disordered" evidence="1">
    <location>
        <begin position="439"/>
        <end position="475"/>
    </location>
</feature>
<feature type="compositionally biased region" description="Acidic residues" evidence="1">
    <location>
        <begin position="271"/>
        <end position="282"/>
    </location>
</feature>